<sequence length="47" mass="5538">MLRLRHYSIEVQGLQKCPNNHNMSHFQLKNKLLLFMLLSTASVIECH</sequence>
<accession>A0A4U6SXH5</accession>
<dbReference type="Gramene" id="TKV93191">
    <property type="protein sequence ID" value="TKV93191"/>
    <property type="gene ID" value="SEVIR_9G209950v2"/>
</dbReference>
<dbReference type="Proteomes" id="UP000298652">
    <property type="component" value="Chromosome 9"/>
</dbReference>
<dbReference type="EMBL" id="CM016560">
    <property type="protein sequence ID" value="TKV93191.1"/>
    <property type="molecule type" value="Genomic_DNA"/>
</dbReference>
<evidence type="ECO:0000313" key="1">
    <source>
        <dbReference type="EMBL" id="TKV93191.1"/>
    </source>
</evidence>
<protein>
    <submittedName>
        <fullName evidence="1">Uncharacterized protein</fullName>
    </submittedName>
</protein>
<name>A0A4U6SXH5_SETVI</name>
<dbReference type="AlphaFoldDB" id="A0A4U6SXH5"/>
<proteinExistence type="predicted"/>
<evidence type="ECO:0000313" key="2">
    <source>
        <dbReference type="Proteomes" id="UP000298652"/>
    </source>
</evidence>
<keyword evidence="2" id="KW-1185">Reference proteome</keyword>
<organism evidence="1 2">
    <name type="scientific">Setaria viridis</name>
    <name type="common">Green bristlegrass</name>
    <name type="synonym">Setaria italica subsp. viridis</name>
    <dbReference type="NCBI Taxonomy" id="4556"/>
    <lineage>
        <taxon>Eukaryota</taxon>
        <taxon>Viridiplantae</taxon>
        <taxon>Streptophyta</taxon>
        <taxon>Embryophyta</taxon>
        <taxon>Tracheophyta</taxon>
        <taxon>Spermatophyta</taxon>
        <taxon>Magnoliopsida</taxon>
        <taxon>Liliopsida</taxon>
        <taxon>Poales</taxon>
        <taxon>Poaceae</taxon>
        <taxon>PACMAD clade</taxon>
        <taxon>Panicoideae</taxon>
        <taxon>Panicodae</taxon>
        <taxon>Paniceae</taxon>
        <taxon>Cenchrinae</taxon>
        <taxon>Setaria</taxon>
    </lineage>
</organism>
<reference evidence="1" key="1">
    <citation type="submission" date="2019-03" db="EMBL/GenBank/DDBJ databases">
        <title>WGS assembly of Setaria viridis.</title>
        <authorList>
            <person name="Huang P."/>
            <person name="Jenkins J."/>
            <person name="Grimwood J."/>
            <person name="Barry K."/>
            <person name="Healey A."/>
            <person name="Mamidi S."/>
            <person name="Sreedasyam A."/>
            <person name="Shu S."/>
            <person name="Feldman M."/>
            <person name="Wu J."/>
            <person name="Yu Y."/>
            <person name="Chen C."/>
            <person name="Johnson J."/>
            <person name="Rokhsar D."/>
            <person name="Baxter I."/>
            <person name="Schmutz J."/>
            <person name="Brutnell T."/>
            <person name="Kellogg E."/>
        </authorList>
    </citation>
    <scope>NUCLEOTIDE SEQUENCE [LARGE SCALE GENOMIC DNA]</scope>
</reference>
<gene>
    <name evidence="1" type="ORF">SEVIR_9G209950v2</name>
</gene>